<sequence>MTSVGWFKNKINYFNIAKNLGYFCFSINRLCMVWTIIFFGVIGFFYWVHATSSERDAKKALDIIGNSHELIQEHFPYNVRYRSAWMDIICVEAAYLTLIVFIHGLTIDGDGSRQKQEMVQIIINTWSKFILKVSTLPDTPQNMSLVRKKLTQRGLTYIPLIDKYFEQIAYNDALKNSENKLTYENYELYEKFMKFSLENYEEIKSNEHSYLAFHRNKGDDYYYGDIWKSIAEEAGNAALKTHDDCDFLFKENGLGLKIDERAKFIRHHIIFTLFVCYNFKQDRHIS</sequence>
<dbReference type="PATRIC" id="fig|1230338.3.peg.559"/>
<organism evidence="2 3">
    <name type="scientific">Moraxella macacae 0408225</name>
    <dbReference type="NCBI Taxonomy" id="1230338"/>
    <lineage>
        <taxon>Bacteria</taxon>
        <taxon>Pseudomonadati</taxon>
        <taxon>Pseudomonadota</taxon>
        <taxon>Gammaproteobacteria</taxon>
        <taxon>Moraxellales</taxon>
        <taxon>Moraxellaceae</taxon>
        <taxon>Moraxella</taxon>
    </lineage>
</organism>
<dbReference type="AlphaFoldDB" id="L2F886"/>
<keyword evidence="1" id="KW-0812">Transmembrane</keyword>
<name>L2F886_9GAMM</name>
<keyword evidence="3" id="KW-1185">Reference proteome</keyword>
<reference evidence="2 3" key="1">
    <citation type="journal article" date="2013" name="Genome Announc.">
        <title>Genome Sequence of Moraxella macacae 0408225, a Novel Bacterial Species Isolated from a Cynomolgus Macaque with Epistaxis.</title>
        <authorList>
            <person name="Ladner J.T."/>
            <person name="Whitehouse C.A."/>
            <person name="Koroleva G.I."/>
            <person name="Palacios G.F."/>
        </authorList>
    </citation>
    <scope>NUCLEOTIDE SEQUENCE [LARGE SCALE GENOMIC DNA]</scope>
    <source>
        <strain evidence="2 3">0408225</strain>
    </source>
</reference>
<keyword evidence="1" id="KW-1133">Transmembrane helix</keyword>
<dbReference type="STRING" id="1230338.MOMA_02565"/>
<feature type="transmembrane region" description="Helical" evidence="1">
    <location>
        <begin position="84"/>
        <end position="105"/>
    </location>
</feature>
<gene>
    <name evidence="2" type="ORF">MOMA_02565</name>
</gene>
<proteinExistence type="predicted"/>
<accession>L2F886</accession>
<protein>
    <submittedName>
        <fullName evidence="2">Uncharacterized protein</fullName>
    </submittedName>
</protein>
<feature type="transmembrane region" description="Helical" evidence="1">
    <location>
        <begin position="20"/>
        <end position="48"/>
    </location>
</feature>
<evidence type="ECO:0000313" key="2">
    <source>
        <dbReference type="EMBL" id="ELA09252.1"/>
    </source>
</evidence>
<dbReference type="Proteomes" id="UP000023795">
    <property type="component" value="Unassembled WGS sequence"/>
</dbReference>
<comment type="caution">
    <text evidence="2">The sequence shown here is derived from an EMBL/GenBank/DDBJ whole genome shotgun (WGS) entry which is preliminary data.</text>
</comment>
<evidence type="ECO:0000313" key="3">
    <source>
        <dbReference type="Proteomes" id="UP000023795"/>
    </source>
</evidence>
<dbReference type="EMBL" id="ANIN01000001">
    <property type="protein sequence ID" value="ELA09252.1"/>
    <property type="molecule type" value="Genomic_DNA"/>
</dbReference>
<dbReference type="RefSeq" id="WP_009767072.1">
    <property type="nucleotide sequence ID" value="NZ_ANIN01000001.1"/>
</dbReference>
<evidence type="ECO:0000256" key="1">
    <source>
        <dbReference type="SAM" id="Phobius"/>
    </source>
</evidence>
<keyword evidence="1" id="KW-0472">Membrane</keyword>